<proteinExistence type="predicted"/>
<feature type="transmembrane region" description="Helical" evidence="2">
    <location>
        <begin position="96"/>
        <end position="117"/>
    </location>
</feature>
<feature type="region of interest" description="Disordered" evidence="1">
    <location>
        <begin position="1130"/>
        <end position="1165"/>
    </location>
</feature>
<keyword evidence="4" id="KW-1185">Reference proteome</keyword>
<evidence type="ECO:0000313" key="4">
    <source>
        <dbReference type="Proteomes" id="UP001054902"/>
    </source>
</evidence>
<keyword evidence="2" id="KW-1133">Transmembrane helix</keyword>
<reference evidence="3 4" key="1">
    <citation type="journal article" date="2021" name="Sci. Rep.">
        <title>The genome of the diatom Chaetoceros tenuissimus carries an ancient integrated fragment of an extant virus.</title>
        <authorList>
            <person name="Hongo Y."/>
            <person name="Kimura K."/>
            <person name="Takaki Y."/>
            <person name="Yoshida Y."/>
            <person name="Baba S."/>
            <person name="Kobayashi G."/>
            <person name="Nagasaki K."/>
            <person name="Hano T."/>
            <person name="Tomaru Y."/>
        </authorList>
    </citation>
    <scope>NUCLEOTIDE SEQUENCE [LARGE SCALE GENOMIC DNA]</scope>
    <source>
        <strain evidence="3 4">NIES-3715</strain>
    </source>
</reference>
<feature type="region of interest" description="Disordered" evidence="1">
    <location>
        <begin position="158"/>
        <end position="218"/>
    </location>
</feature>
<keyword evidence="2" id="KW-0472">Membrane</keyword>
<protein>
    <submittedName>
        <fullName evidence="3">Uncharacterized protein</fullName>
    </submittedName>
</protein>
<gene>
    <name evidence="3" type="ORF">CTEN210_00331</name>
</gene>
<dbReference type="Proteomes" id="UP001054902">
    <property type="component" value="Unassembled WGS sequence"/>
</dbReference>
<feature type="compositionally biased region" description="Polar residues" evidence="1">
    <location>
        <begin position="892"/>
        <end position="933"/>
    </location>
</feature>
<feature type="region of interest" description="Disordered" evidence="1">
    <location>
        <begin position="561"/>
        <end position="686"/>
    </location>
</feature>
<feature type="compositionally biased region" description="Acidic residues" evidence="1">
    <location>
        <begin position="643"/>
        <end position="654"/>
    </location>
</feature>
<feature type="compositionally biased region" description="Polar residues" evidence="1">
    <location>
        <begin position="1040"/>
        <end position="1061"/>
    </location>
</feature>
<feature type="compositionally biased region" description="Basic residues" evidence="1">
    <location>
        <begin position="586"/>
        <end position="602"/>
    </location>
</feature>
<feature type="compositionally biased region" description="Basic and acidic residues" evidence="1">
    <location>
        <begin position="1010"/>
        <end position="1021"/>
    </location>
</feature>
<keyword evidence="2" id="KW-0812">Transmembrane</keyword>
<organism evidence="3 4">
    <name type="scientific">Chaetoceros tenuissimus</name>
    <dbReference type="NCBI Taxonomy" id="426638"/>
    <lineage>
        <taxon>Eukaryota</taxon>
        <taxon>Sar</taxon>
        <taxon>Stramenopiles</taxon>
        <taxon>Ochrophyta</taxon>
        <taxon>Bacillariophyta</taxon>
        <taxon>Coscinodiscophyceae</taxon>
        <taxon>Chaetocerotophycidae</taxon>
        <taxon>Chaetocerotales</taxon>
        <taxon>Chaetocerotaceae</taxon>
        <taxon>Chaetoceros</taxon>
    </lineage>
</organism>
<feature type="compositionally biased region" description="Polar residues" evidence="1">
    <location>
        <begin position="674"/>
        <end position="683"/>
    </location>
</feature>
<feature type="compositionally biased region" description="Basic and acidic residues" evidence="1">
    <location>
        <begin position="1153"/>
        <end position="1165"/>
    </location>
</feature>
<dbReference type="EMBL" id="BLLK01000019">
    <property type="protein sequence ID" value="GFH43858.1"/>
    <property type="molecule type" value="Genomic_DNA"/>
</dbReference>
<feature type="compositionally biased region" description="Polar residues" evidence="1">
    <location>
        <begin position="816"/>
        <end position="833"/>
    </location>
</feature>
<feature type="compositionally biased region" description="Acidic residues" evidence="1">
    <location>
        <begin position="799"/>
        <end position="813"/>
    </location>
</feature>
<dbReference type="AlphaFoldDB" id="A0AAD3CDZ8"/>
<feature type="compositionally biased region" description="Low complexity" evidence="1">
    <location>
        <begin position="570"/>
        <end position="582"/>
    </location>
</feature>
<evidence type="ECO:0000313" key="3">
    <source>
        <dbReference type="EMBL" id="GFH43858.1"/>
    </source>
</evidence>
<accession>A0AAD3CDZ8</accession>
<comment type="caution">
    <text evidence="3">The sequence shown here is derived from an EMBL/GenBank/DDBJ whole genome shotgun (WGS) entry which is preliminary data.</text>
</comment>
<feature type="compositionally biased region" description="Basic residues" evidence="1">
    <location>
        <begin position="617"/>
        <end position="628"/>
    </location>
</feature>
<evidence type="ECO:0000256" key="2">
    <source>
        <dbReference type="SAM" id="Phobius"/>
    </source>
</evidence>
<feature type="compositionally biased region" description="Low complexity" evidence="1">
    <location>
        <begin position="939"/>
        <end position="957"/>
    </location>
</feature>
<evidence type="ECO:0000256" key="1">
    <source>
        <dbReference type="SAM" id="MobiDB-lite"/>
    </source>
</evidence>
<sequence length="1234" mass="139609">MRTPFRKRRLTCNSQNISIQQQEEEQQIQRWTEDEQQEEERLTRRESVSSFLSLSKHVNQKTLFFLLISPSFAQETDTPPTTSINESPSIQTVKQIIAYALITIAILSLFGWGYVFYLRCKYHQQQDNNDDKCCVDLEKGVKLNTPPRARARVKHSLNQNTRNAHHRHEHTRNGNSIDGRFDFSPQETKIEPHPPLEQSYMSNSTYQPDEEESQDSFARELSNAARQDILKNKQTILKKKVNRIHTSKRDNEPIHDSSVFDVLGWKQHGTTTAKKEANTWGFNFDSAVNFFSPTSQTSSMDMPSPPVSYLPSSYTQKQTSFAQKQSLEISDPGDVLLSDSSESSLWQSSTDGSDVFEYKKTNDRMGQYLLEDDESELEIVQDGISVDPSTVSIQTESTLGIGKGAQKRGFYTISNENDAMEEYIPKEEYDAAVMAAQHVLKHSPRNSPNRMQHLQQIPSIEPLPSAPSDERQSRRNLNIEQQSDVLATSYEEDSVSFSYDPSFQTSLDTSSSGHLSKDIYKELKEVSKFIQKYEKKHSKSDKSELSVGDFNDSSTFDVSAVQSMSMSQPSLTMTSASASESETPSKKKKKFAKLPFGKKKKSKEVEMEVSEMEVKVKSKKKKRKKKFGKLPPRPHSSHVKMQDEDEDEGEDQLEIEDHANENDDDDVIVMSNPYRPNSVNQRRQLPVADSGKYPAIGLSPSGESAASDAKFLHGEIDAFFTSKDTSMSIMSESIEVMHNPPGQSRVEKQSRFASRMMTPNKPPVQRPLQDPATTSQSSRFAKRMTPSKPAMKQKPIQDSIEEYDDSFDQDEDEIPHNSTFNSEGDPNPINESNRLGAAPFNANEYRARSNRLQVETELPAPKAVQVKTQRKEKSRIASPILSSPKDTRPVYGTNTRTSSPINVPFNNSPSASPIAQSARSMIQNGAKSFQNMIDRSRNTSDSNLDSSNDVSDYNVNRRNTRVADLENKLQSGARSFLSMFETKASDEAIVGAPSKDSPSRHRKSPSYDQKMTERIANRLEQIRQNVKGSSTRERSSSPSVNRMPSAPSSPERNSVKNSNTMHPMGSTREMNTRQVMQMFDSSEEEPSPIRRNNRVQVATFVEPDQVLSPNVIQKPRRERQVGRIYKPEIVMDISQQSQQSGDDTTESPSRLSRTKEYNSPKRSPLDREFMYEHTLHRNSERAASVTGGSVASSSAQNLISMFESKQYSKNAIFPQSENWQHNGTFRKDKGAYRR</sequence>
<feature type="region of interest" description="Disordered" evidence="1">
    <location>
        <begin position="988"/>
        <end position="1067"/>
    </location>
</feature>
<name>A0AAD3CDZ8_9STRA</name>
<feature type="region of interest" description="Disordered" evidence="1">
    <location>
        <begin position="734"/>
        <end position="968"/>
    </location>
</feature>